<dbReference type="PANTHER" id="PTHR31061:SF24">
    <property type="entry name" value="LD22376P"/>
    <property type="match status" value="1"/>
</dbReference>
<feature type="transmembrane region" description="Helical" evidence="1">
    <location>
        <begin position="55"/>
        <end position="72"/>
    </location>
</feature>
<comment type="caution">
    <text evidence="2">The sequence shown here is derived from an EMBL/GenBank/DDBJ whole genome shotgun (WGS) entry which is preliminary data.</text>
</comment>
<keyword evidence="3" id="KW-1185">Reference proteome</keyword>
<organism evidence="2 3">
    <name type="scientific">Cellvibrio mixtus</name>
    <dbReference type="NCBI Taxonomy" id="39650"/>
    <lineage>
        <taxon>Bacteria</taxon>
        <taxon>Pseudomonadati</taxon>
        <taxon>Pseudomonadota</taxon>
        <taxon>Gammaproteobacteria</taxon>
        <taxon>Cellvibrionales</taxon>
        <taxon>Cellvibrionaceae</taxon>
        <taxon>Cellvibrio</taxon>
    </lineage>
</organism>
<feature type="transmembrane region" description="Helical" evidence="1">
    <location>
        <begin position="196"/>
        <end position="217"/>
    </location>
</feature>
<proteinExistence type="predicted"/>
<feature type="transmembrane region" description="Helical" evidence="1">
    <location>
        <begin position="289"/>
        <end position="313"/>
    </location>
</feature>
<feature type="transmembrane region" description="Helical" evidence="1">
    <location>
        <begin position="229"/>
        <end position="246"/>
    </location>
</feature>
<gene>
    <name evidence="2" type="ORF">CBP51_19275</name>
</gene>
<sequence>MTALTTLNSTRYLALDALRGFTIAMMILVNTPGSWSFIYPPFAHADWHGCTPTDLVFPFFLFVVGSAMYFSLQKHALRLSLPLALMILRRSLIIFVLGLIFNGLLGGWEDLRIMGVLQRIALAYAMAAFIVLGVTRTGVYCIGLCLLLGYWLLLTMNNHADPYGLHTNIVVELDIALLGAEHMYSGKGVPFDPEGLLSTLPAVVNVLIGFELTRFLVVQPDRLGSLYRLLALGALGILLGLAWNIWLPINKSLWTSSFVVYSAGYFCLALALFVWIVDIKKIQWLSAPFIIYGSNSIFIYMLAPFWVHGYTYIHTNATGTTLYEGLFLQLATLLPPAMASLAFALLHVMLFWCVSWVLYRHNIFIRV</sequence>
<dbReference type="RefSeq" id="WP_094986238.1">
    <property type="nucleotide sequence ID" value="NZ_NHNI01000003.1"/>
</dbReference>
<name>A0A266Q298_9GAMM</name>
<accession>A0A266Q298</accession>
<dbReference type="AlphaFoldDB" id="A0A266Q298"/>
<dbReference type="Proteomes" id="UP000216101">
    <property type="component" value="Unassembled WGS sequence"/>
</dbReference>
<evidence type="ECO:0000313" key="2">
    <source>
        <dbReference type="EMBL" id="OZY83988.1"/>
    </source>
</evidence>
<feature type="transmembrane region" description="Helical" evidence="1">
    <location>
        <begin position="333"/>
        <end position="359"/>
    </location>
</feature>
<protein>
    <submittedName>
        <fullName evidence="2">Uncharacterized protein</fullName>
    </submittedName>
</protein>
<evidence type="ECO:0000313" key="3">
    <source>
        <dbReference type="Proteomes" id="UP000216101"/>
    </source>
</evidence>
<feature type="transmembrane region" description="Helical" evidence="1">
    <location>
        <begin position="258"/>
        <end position="277"/>
    </location>
</feature>
<keyword evidence="1" id="KW-0812">Transmembrane</keyword>
<feature type="transmembrane region" description="Helical" evidence="1">
    <location>
        <begin position="12"/>
        <end position="35"/>
    </location>
</feature>
<keyword evidence="1" id="KW-1133">Transmembrane helix</keyword>
<evidence type="ECO:0000256" key="1">
    <source>
        <dbReference type="SAM" id="Phobius"/>
    </source>
</evidence>
<dbReference type="PANTHER" id="PTHR31061">
    <property type="entry name" value="LD22376P"/>
    <property type="match status" value="1"/>
</dbReference>
<reference evidence="3" key="1">
    <citation type="submission" date="2017-05" db="EMBL/GenBank/DDBJ databases">
        <authorList>
            <person name="Barney B.M."/>
        </authorList>
    </citation>
    <scope>NUCLEOTIDE SEQUENCE [LARGE SCALE GENOMIC DNA]</scope>
    <source>
        <strain evidence="3">PSBB022</strain>
    </source>
</reference>
<feature type="transmembrane region" description="Helical" evidence="1">
    <location>
        <begin position="120"/>
        <end position="153"/>
    </location>
</feature>
<dbReference type="EMBL" id="NHNI01000003">
    <property type="protein sequence ID" value="OZY83988.1"/>
    <property type="molecule type" value="Genomic_DNA"/>
</dbReference>
<keyword evidence="1" id="KW-0472">Membrane</keyword>